<evidence type="ECO:0000256" key="1">
    <source>
        <dbReference type="SAM" id="MobiDB-lite"/>
    </source>
</evidence>
<evidence type="ECO:0000313" key="2">
    <source>
        <dbReference type="EMBL" id="KAJ8475753.1"/>
    </source>
</evidence>
<evidence type="ECO:0000313" key="3">
    <source>
        <dbReference type="Proteomes" id="UP001222027"/>
    </source>
</evidence>
<accession>A0AAV8QMV4</accession>
<proteinExistence type="predicted"/>
<feature type="compositionally biased region" description="Low complexity" evidence="1">
    <location>
        <begin position="38"/>
        <end position="51"/>
    </location>
</feature>
<protein>
    <submittedName>
        <fullName evidence="2">Uncharacterized protein</fullName>
    </submittedName>
</protein>
<comment type="caution">
    <text evidence="2">The sequence shown here is derived from an EMBL/GenBank/DDBJ whole genome shotgun (WGS) entry which is preliminary data.</text>
</comment>
<sequence length="127" mass="13351">MKSGGGGRKEVAALLPAEAVAVVVGLVHVQAEVVQPAAAASASSPEIVPSSGKSQVATPPVPGRSTAEIAEHAPAPLVAESRASRCMELPWTDRSFHRFPKMEETLEKLTVIYHQTGDHVERAAHIT</sequence>
<organism evidence="2 3">
    <name type="scientific">Ensete ventricosum</name>
    <name type="common">Abyssinian banana</name>
    <name type="synonym">Musa ensete</name>
    <dbReference type="NCBI Taxonomy" id="4639"/>
    <lineage>
        <taxon>Eukaryota</taxon>
        <taxon>Viridiplantae</taxon>
        <taxon>Streptophyta</taxon>
        <taxon>Embryophyta</taxon>
        <taxon>Tracheophyta</taxon>
        <taxon>Spermatophyta</taxon>
        <taxon>Magnoliopsida</taxon>
        <taxon>Liliopsida</taxon>
        <taxon>Zingiberales</taxon>
        <taxon>Musaceae</taxon>
        <taxon>Ensete</taxon>
    </lineage>
</organism>
<gene>
    <name evidence="2" type="ORF">OPV22_019480</name>
</gene>
<reference evidence="2 3" key="1">
    <citation type="submission" date="2022-12" db="EMBL/GenBank/DDBJ databases">
        <title>Chromosome-scale assembly of the Ensete ventricosum genome.</title>
        <authorList>
            <person name="Dussert Y."/>
            <person name="Stocks J."/>
            <person name="Wendawek A."/>
            <person name="Woldeyes F."/>
            <person name="Nichols R.A."/>
            <person name="Borrell J.S."/>
        </authorList>
    </citation>
    <scope>NUCLEOTIDE SEQUENCE [LARGE SCALE GENOMIC DNA]</scope>
    <source>
        <strain evidence="3">cv. Maze</strain>
        <tissue evidence="2">Seeds</tissue>
    </source>
</reference>
<dbReference type="AlphaFoldDB" id="A0AAV8QMV4"/>
<dbReference type="Proteomes" id="UP001222027">
    <property type="component" value="Unassembled WGS sequence"/>
</dbReference>
<name>A0AAV8QMV4_ENSVE</name>
<keyword evidence="3" id="KW-1185">Reference proteome</keyword>
<feature type="region of interest" description="Disordered" evidence="1">
    <location>
        <begin position="38"/>
        <end position="70"/>
    </location>
</feature>
<dbReference type="EMBL" id="JAQQAF010000006">
    <property type="protein sequence ID" value="KAJ8475753.1"/>
    <property type="molecule type" value="Genomic_DNA"/>
</dbReference>